<name>A0A554LKX0_9BACT</name>
<keyword evidence="1" id="KW-1133">Transmembrane helix</keyword>
<reference evidence="2 3" key="1">
    <citation type="submission" date="2017-07" db="EMBL/GenBank/DDBJ databases">
        <title>Mechanisms for carbon and nitrogen cycling indicate functional differentiation within the Candidate Phyla Radiation.</title>
        <authorList>
            <person name="Danczak R.E."/>
            <person name="Johnston M.D."/>
            <person name="Kenah C."/>
            <person name="Slattery M."/>
            <person name="Wrighton K.C."/>
            <person name="Wilkins M.J."/>
        </authorList>
    </citation>
    <scope>NUCLEOTIDE SEQUENCE [LARGE SCALE GENOMIC DNA]</scope>
    <source>
        <strain evidence="2">Licking1014_7</strain>
    </source>
</reference>
<dbReference type="CDD" id="cd06462">
    <property type="entry name" value="Peptidase_S24_S26"/>
    <property type="match status" value="1"/>
</dbReference>
<dbReference type="Proteomes" id="UP000315689">
    <property type="component" value="Unassembled WGS sequence"/>
</dbReference>
<gene>
    <name evidence="2" type="ORF">CEN89_50</name>
</gene>
<proteinExistence type="predicted"/>
<organism evidence="2 3">
    <name type="scientific">Candidatus Berkelbacteria bacterium Licking1014_7</name>
    <dbReference type="NCBI Taxonomy" id="2017147"/>
    <lineage>
        <taxon>Bacteria</taxon>
        <taxon>Candidatus Berkelbacteria</taxon>
    </lineage>
</organism>
<dbReference type="EMBL" id="VMGK01000001">
    <property type="protein sequence ID" value="TSC93513.1"/>
    <property type="molecule type" value="Genomic_DNA"/>
</dbReference>
<dbReference type="AlphaFoldDB" id="A0A554LKX0"/>
<keyword evidence="1" id="KW-0812">Transmembrane</keyword>
<feature type="transmembrane region" description="Helical" evidence="1">
    <location>
        <begin position="53"/>
        <end position="74"/>
    </location>
</feature>
<accession>A0A554LKX0</accession>
<comment type="caution">
    <text evidence="2">The sequence shown here is derived from an EMBL/GenBank/DDBJ whole genome shotgun (WGS) entry which is preliminary data.</text>
</comment>
<evidence type="ECO:0000256" key="1">
    <source>
        <dbReference type="SAM" id="Phobius"/>
    </source>
</evidence>
<sequence>MRILRMHRMINPDSAARPLPSDVRAKEDIGQVIPLRRRSFWSTEIHFSTILKMAAPVVAVMLSAIFIPMLFGWLPVFGRSMEPTLPLVGGYVHVDRKCNPHRLKINDIVLLKGKTLGYSVKRVSKIDTKQGLYVLGDNINQSLDSSFGADNSETIKDTYIPFSEFVGRATDIWSPHRAWRVRTAEGKFKNWLELQYIADQIKKVDPPWVVVETNNGVKVYQTPNRQCFVKASGEWRFSSLENQILVLGAKQKAARTEIDLITKETKTYIAPTLLTTTTVRAVVKRNEKGLIQQSFLVPFELSKKFKVRYKEYEYIVQGFGLPSIPEFGGKPGTQFCLLPPIQISCNTLEMEISPL</sequence>
<protein>
    <submittedName>
        <fullName evidence="2">Uncharacterized protein</fullName>
    </submittedName>
</protein>
<evidence type="ECO:0000313" key="3">
    <source>
        <dbReference type="Proteomes" id="UP000315689"/>
    </source>
</evidence>
<keyword evidence="1" id="KW-0472">Membrane</keyword>
<dbReference type="SUPFAM" id="SSF51306">
    <property type="entry name" value="LexA/Signal peptidase"/>
    <property type="match status" value="1"/>
</dbReference>
<dbReference type="Gene3D" id="2.10.109.10">
    <property type="entry name" value="Umud Fragment, subunit A"/>
    <property type="match status" value="1"/>
</dbReference>
<dbReference type="InterPro" id="IPR036286">
    <property type="entry name" value="LexA/Signal_pep-like_sf"/>
</dbReference>
<evidence type="ECO:0000313" key="2">
    <source>
        <dbReference type="EMBL" id="TSC93513.1"/>
    </source>
</evidence>